<gene>
    <name evidence="4" type="ORF">XENOCAPTIV_000280</name>
</gene>
<proteinExistence type="predicted"/>
<dbReference type="EMBL" id="JAHRIN010026230">
    <property type="protein sequence ID" value="MEQ2200574.1"/>
    <property type="molecule type" value="Genomic_DNA"/>
</dbReference>
<evidence type="ECO:0000313" key="4">
    <source>
        <dbReference type="EMBL" id="MEQ2200574.1"/>
    </source>
</evidence>
<evidence type="ECO:0000259" key="3">
    <source>
        <dbReference type="Pfam" id="PF17830"/>
    </source>
</evidence>
<name>A0ABV0QXJ0_9TELE</name>
<feature type="region of interest" description="Disordered" evidence="2">
    <location>
        <begin position="1"/>
        <end position="21"/>
    </location>
</feature>
<evidence type="ECO:0000256" key="1">
    <source>
        <dbReference type="ARBA" id="ARBA00022737"/>
    </source>
</evidence>
<evidence type="ECO:0000256" key="2">
    <source>
        <dbReference type="SAM" id="MobiDB-lite"/>
    </source>
</evidence>
<comment type="caution">
    <text evidence="4">The sequence shown here is derived from an EMBL/GenBank/DDBJ whole genome shotgun (WGS) entry which is preliminary data.</text>
</comment>
<sequence length="137" mass="15673">MNPFAMPNLYQKLENDPRTRELLTDSSYRELLEQLRSKPSDLGTKLQDPRVMTTLSVLLGLNLSEMEEEEEPVPSPPKPKETPAPPPKEEDLPENKKMVNELKAEKILKEQEKLAYINPEMALEEKNKGNDAFQKGL</sequence>
<dbReference type="Pfam" id="PF17830">
    <property type="entry name" value="STI1-HOP_DP"/>
    <property type="match status" value="1"/>
</dbReference>
<dbReference type="Proteomes" id="UP001434883">
    <property type="component" value="Unassembled WGS sequence"/>
</dbReference>
<keyword evidence="5" id="KW-1185">Reference proteome</keyword>
<keyword evidence="1" id="KW-0677">Repeat</keyword>
<reference evidence="4 5" key="1">
    <citation type="submission" date="2021-06" db="EMBL/GenBank/DDBJ databases">
        <authorList>
            <person name="Palmer J.M."/>
        </authorList>
    </citation>
    <scope>NUCLEOTIDE SEQUENCE [LARGE SCALE GENOMIC DNA]</scope>
    <source>
        <strain evidence="4 5">XC_2019</strain>
        <tissue evidence="4">Muscle</tissue>
    </source>
</reference>
<dbReference type="InterPro" id="IPR041243">
    <property type="entry name" value="STI1/HOP_DP"/>
</dbReference>
<dbReference type="Gene3D" id="1.10.260.100">
    <property type="match status" value="1"/>
</dbReference>
<feature type="region of interest" description="Disordered" evidence="2">
    <location>
        <begin position="63"/>
        <end position="99"/>
    </location>
</feature>
<feature type="compositionally biased region" description="Basic and acidic residues" evidence="2">
    <location>
        <begin position="87"/>
        <end position="99"/>
    </location>
</feature>
<feature type="domain" description="STI1/HOP DP" evidence="3">
    <location>
        <begin position="6"/>
        <end position="60"/>
    </location>
</feature>
<accession>A0ABV0QXJ0</accession>
<evidence type="ECO:0000313" key="5">
    <source>
        <dbReference type="Proteomes" id="UP001434883"/>
    </source>
</evidence>
<protein>
    <recommendedName>
        <fullName evidence="3">STI1/HOP DP domain-containing protein</fullName>
    </recommendedName>
</protein>
<feature type="compositionally biased region" description="Pro residues" evidence="2">
    <location>
        <begin position="73"/>
        <end position="86"/>
    </location>
</feature>
<organism evidence="4 5">
    <name type="scientific">Xenoophorus captivus</name>
    <dbReference type="NCBI Taxonomy" id="1517983"/>
    <lineage>
        <taxon>Eukaryota</taxon>
        <taxon>Metazoa</taxon>
        <taxon>Chordata</taxon>
        <taxon>Craniata</taxon>
        <taxon>Vertebrata</taxon>
        <taxon>Euteleostomi</taxon>
        <taxon>Actinopterygii</taxon>
        <taxon>Neopterygii</taxon>
        <taxon>Teleostei</taxon>
        <taxon>Neoteleostei</taxon>
        <taxon>Acanthomorphata</taxon>
        <taxon>Ovalentaria</taxon>
        <taxon>Atherinomorphae</taxon>
        <taxon>Cyprinodontiformes</taxon>
        <taxon>Goodeidae</taxon>
        <taxon>Xenoophorus</taxon>
    </lineage>
</organism>